<dbReference type="Proteomes" id="UP001056120">
    <property type="component" value="Linkage Group LG22"/>
</dbReference>
<reference evidence="1 2" key="2">
    <citation type="journal article" date="2022" name="Mol. Ecol. Resour.">
        <title>The genomes of chicory, endive, great burdock and yacon provide insights into Asteraceae paleo-polyploidization history and plant inulin production.</title>
        <authorList>
            <person name="Fan W."/>
            <person name="Wang S."/>
            <person name="Wang H."/>
            <person name="Wang A."/>
            <person name="Jiang F."/>
            <person name="Liu H."/>
            <person name="Zhao H."/>
            <person name="Xu D."/>
            <person name="Zhang Y."/>
        </authorList>
    </citation>
    <scope>NUCLEOTIDE SEQUENCE [LARGE SCALE GENOMIC DNA]</scope>
    <source>
        <strain evidence="2">cv. Yunnan</strain>
        <tissue evidence="1">Leaves</tissue>
    </source>
</reference>
<accession>A0ACB9BXQ5</accession>
<protein>
    <submittedName>
        <fullName evidence="1">Uncharacterized protein</fullName>
    </submittedName>
</protein>
<dbReference type="EMBL" id="CM042039">
    <property type="protein sequence ID" value="KAI3726702.1"/>
    <property type="molecule type" value="Genomic_DNA"/>
</dbReference>
<proteinExistence type="predicted"/>
<reference evidence="2" key="1">
    <citation type="journal article" date="2022" name="Mol. Ecol. Resour.">
        <title>The genomes of chicory, endive, great burdock and yacon provide insights into Asteraceae palaeo-polyploidization history and plant inulin production.</title>
        <authorList>
            <person name="Fan W."/>
            <person name="Wang S."/>
            <person name="Wang H."/>
            <person name="Wang A."/>
            <person name="Jiang F."/>
            <person name="Liu H."/>
            <person name="Zhao H."/>
            <person name="Xu D."/>
            <person name="Zhang Y."/>
        </authorList>
    </citation>
    <scope>NUCLEOTIDE SEQUENCE [LARGE SCALE GENOMIC DNA]</scope>
    <source>
        <strain evidence="2">cv. Yunnan</strain>
    </source>
</reference>
<evidence type="ECO:0000313" key="1">
    <source>
        <dbReference type="EMBL" id="KAI3726702.1"/>
    </source>
</evidence>
<sequence>MLHSSDHKKMRFHCRVVSVYVLVVEKNSDFLQFPLAGFIMDDGSSSCCCWTDNETAVTLLGSREWSPHKRSKTSLHKSNKSHTMSRLSDILNHHGTIVIKNHGSVSDSSCIDAAVSVDSNSVLKESDELLLKSLIHQACFSNSWNVVGSVLDSEGLNQIEEQLQRLDMMMLPLVNIWASEVSHIDALNEGRSILQELLKSD</sequence>
<evidence type="ECO:0000313" key="2">
    <source>
        <dbReference type="Proteomes" id="UP001056120"/>
    </source>
</evidence>
<gene>
    <name evidence="1" type="ORF">L1987_66502</name>
</gene>
<keyword evidence="2" id="KW-1185">Reference proteome</keyword>
<comment type="caution">
    <text evidence="1">The sequence shown here is derived from an EMBL/GenBank/DDBJ whole genome shotgun (WGS) entry which is preliminary data.</text>
</comment>
<organism evidence="1 2">
    <name type="scientific">Smallanthus sonchifolius</name>
    <dbReference type="NCBI Taxonomy" id="185202"/>
    <lineage>
        <taxon>Eukaryota</taxon>
        <taxon>Viridiplantae</taxon>
        <taxon>Streptophyta</taxon>
        <taxon>Embryophyta</taxon>
        <taxon>Tracheophyta</taxon>
        <taxon>Spermatophyta</taxon>
        <taxon>Magnoliopsida</taxon>
        <taxon>eudicotyledons</taxon>
        <taxon>Gunneridae</taxon>
        <taxon>Pentapetalae</taxon>
        <taxon>asterids</taxon>
        <taxon>campanulids</taxon>
        <taxon>Asterales</taxon>
        <taxon>Asteraceae</taxon>
        <taxon>Asteroideae</taxon>
        <taxon>Heliantheae alliance</taxon>
        <taxon>Millerieae</taxon>
        <taxon>Smallanthus</taxon>
    </lineage>
</organism>
<name>A0ACB9BXQ5_9ASTR</name>